<evidence type="ECO:0000313" key="13">
    <source>
        <dbReference type="Proteomes" id="UP001597079"/>
    </source>
</evidence>
<dbReference type="PROSITE" id="PS50879">
    <property type="entry name" value="RNASE_H_1"/>
    <property type="match status" value="1"/>
</dbReference>
<dbReference type="EC" id="3.1.26.4" evidence="4 10"/>
<evidence type="ECO:0000313" key="12">
    <source>
        <dbReference type="EMBL" id="MFD1678205.1"/>
    </source>
</evidence>
<keyword evidence="7 10" id="KW-0255">Endonuclease</keyword>
<keyword evidence="8 10" id="KW-0378">Hydrolase</keyword>
<keyword evidence="9 10" id="KW-0460">Magnesium</keyword>
<dbReference type="EMBL" id="JBHUCX010000102">
    <property type="protein sequence ID" value="MFD1678205.1"/>
    <property type="molecule type" value="Genomic_DNA"/>
</dbReference>
<accession>A0ABW4JT10</accession>
<keyword evidence="13" id="KW-1185">Reference proteome</keyword>
<feature type="binding site" evidence="10">
    <location>
        <position position="51"/>
    </location>
    <ligand>
        <name>Mg(2+)</name>
        <dbReference type="ChEBI" id="CHEBI:18420"/>
        <label>1</label>
    </ligand>
</feature>
<comment type="function">
    <text evidence="10">Endonuclease that specifically degrades the RNA of RNA-DNA hybrids.</text>
</comment>
<dbReference type="InterPro" id="IPR050092">
    <property type="entry name" value="RNase_H"/>
</dbReference>
<comment type="similarity">
    <text evidence="2 10">Belongs to the RNase H family.</text>
</comment>
<evidence type="ECO:0000259" key="11">
    <source>
        <dbReference type="PROSITE" id="PS50879"/>
    </source>
</evidence>
<dbReference type="InterPro" id="IPR002156">
    <property type="entry name" value="RNaseH_domain"/>
</dbReference>
<keyword evidence="6 10" id="KW-0479">Metal-binding</keyword>
<name>A0ABW4JT10_9BACL</name>
<evidence type="ECO:0000256" key="6">
    <source>
        <dbReference type="ARBA" id="ARBA00022723"/>
    </source>
</evidence>
<comment type="subunit">
    <text evidence="3 10">Monomer.</text>
</comment>
<dbReference type="RefSeq" id="WP_377946235.1">
    <property type="nucleotide sequence ID" value="NZ_JBHUCX010000102.1"/>
</dbReference>
<evidence type="ECO:0000256" key="2">
    <source>
        <dbReference type="ARBA" id="ARBA00005300"/>
    </source>
</evidence>
<dbReference type="PANTHER" id="PTHR10642:SF26">
    <property type="entry name" value="RIBONUCLEASE H1"/>
    <property type="match status" value="1"/>
</dbReference>
<dbReference type="Gene3D" id="3.30.420.10">
    <property type="entry name" value="Ribonuclease H-like superfamily/Ribonuclease H"/>
    <property type="match status" value="1"/>
</dbReference>
<sequence>MGEQRKEIVVYTDGACSKNPGPGGWAAVLKFGEHVKEISGGAPQTTNQRMEIQSVAEALKMLKEPCQVTIYSDSAYVVNCFKQKWYVNWQKNGWRNSKGDAVQNRDLWEMLLEAMKPHRVEFKKVKGHAGVAWNERCDELARAAIPR</sequence>
<dbReference type="GO" id="GO:0004523">
    <property type="term" value="F:RNA-DNA hybrid ribonuclease activity"/>
    <property type="evidence" value="ECO:0007669"/>
    <property type="project" value="UniProtKB-EC"/>
</dbReference>
<dbReference type="PANTHER" id="PTHR10642">
    <property type="entry name" value="RIBONUCLEASE H1"/>
    <property type="match status" value="1"/>
</dbReference>
<keyword evidence="5 10" id="KW-0540">Nuclease</keyword>
<evidence type="ECO:0000256" key="7">
    <source>
        <dbReference type="ARBA" id="ARBA00022759"/>
    </source>
</evidence>
<feature type="binding site" evidence="10">
    <location>
        <position position="13"/>
    </location>
    <ligand>
        <name>Mg(2+)</name>
        <dbReference type="ChEBI" id="CHEBI:18420"/>
        <label>1</label>
    </ligand>
</feature>
<feature type="domain" description="RNase H type-1" evidence="11">
    <location>
        <begin position="4"/>
        <end position="146"/>
    </location>
</feature>
<proteinExistence type="inferred from homology"/>
<organism evidence="12 13">
    <name type="scientific">Alicyclobacillus fodiniaquatilis</name>
    <dbReference type="NCBI Taxonomy" id="1661150"/>
    <lineage>
        <taxon>Bacteria</taxon>
        <taxon>Bacillati</taxon>
        <taxon>Bacillota</taxon>
        <taxon>Bacilli</taxon>
        <taxon>Bacillales</taxon>
        <taxon>Alicyclobacillaceae</taxon>
        <taxon>Alicyclobacillus</taxon>
    </lineage>
</organism>
<dbReference type="HAMAP" id="MF_00042">
    <property type="entry name" value="RNase_H"/>
    <property type="match status" value="1"/>
</dbReference>
<comment type="catalytic activity">
    <reaction evidence="1 10">
        <text>Endonucleolytic cleavage to 5'-phosphomonoester.</text>
        <dbReference type="EC" id="3.1.26.4"/>
    </reaction>
</comment>
<dbReference type="CDD" id="cd09278">
    <property type="entry name" value="RNase_HI_prokaryote_like"/>
    <property type="match status" value="1"/>
</dbReference>
<evidence type="ECO:0000256" key="4">
    <source>
        <dbReference type="ARBA" id="ARBA00012180"/>
    </source>
</evidence>
<comment type="caution">
    <text evidence="12">The sequence shown here is derived from an EMBL/GenBank/DDBJ whole genome shotgun (WGS) entry which is preliminary data.</text>
</comment>
<comment type="subcellular location">
    <subcellularLocation>
        <location evidence="10">Cytoplasm</location>
    </subcellularLocation>
</comment>
<dbReference type="Pfam" id="PF00075">
    <property type="entry name" value="RNase_H"/>
    <property type="match status" value="1"/>
</dbReference>
<keyword evidence="10" id="KW-0963">Cytoplasm</keyword>
<dbReference type="InterPro" id="IPR022892">
    <property type="entry name" value="RNaseHI"/>
</dbReference>
<feature type="binding site" evidence="10">
    <location>
        <position position="138"/>
    </location>
    <ligand>
        <name>Mg(2+)</name>
        <dbReference type="ChEBI" id="CHEBI:18420"/>
        <label>2</label>
    </ligand>
</feature>
<dbReference type="SUPFAM" id="SSF53098">
    <property type="entry name" value="Ribonuclease H-like"/>
    <property type="match status" value="1"/>
</dbReference>
<evidence type="ECO:0000256" key="8">
    <source>
        <dbReference type="ARBA" id="ARBA00022801"/>
    </source>
</evidence>
<feature type="binding site" evidence="10">
    <location>
        <position position="13"/>
    </location>
    <ligand>
        <name>Mg(2+)</name>
        <dbReference type="ChEBI" id="CHEBI:18420"/>
        <label>2</label>
    </ligand>
</feature>
<comment type="cofactor">
    <cofactor evidence="10">
        <name>Mg(2+)</name>
        <dbReference type="ChEBI" id="CHEBI:18420"/>
    </cofactor>
    <text evidence="10">Binds 1 Mg(2+) ion per subunit. May bind a second metal ion at a regulatory site, or after substrate binding.</text>
</comment>
<dbReference type="NCBIfam" id="NF001236">
    <property type="entry name" value="PRK00203.1"/>
    <property type="match status" value="1"/>
</dbReference>
<protein>
    <recommendedName>
        <fullName evidence="4 10">Ribonuclease H</fullName>
        <shortName evidence="10">RNase H</shortName>
        <ecNumber evidence="4 10">3.1.26.4</ecNumber>
    </recommendedName>
</protein>
<evidence type="ECO:0000256" key="5">
    <source>
        <dbReference type="ARBA" id="ARBA00022722"/>
    </source>
</evidence>
<evidence type="ECO:0000256" key="10">
    <source>
        <dbReference type="HAMAP-Rule" id="MF_00042"/>
    </source>
</evidence>
<dbReference type="InterPro" id="IPR012337">
    <property type="entry name" value="RNaseH-like_sf"/>
</dbReference>
<feature type="binding site" evidence="10">
    <location>
        <position position="73"/>
    </location>
    <ligand>
        <name>Mg(2+)</name>
        <dbReference type="ChEBI" id="CHEBI:18420"/>
        <label>1</label>
    </ligand>
</feature>
<evidence type="ECO:0000256" key="1">
    <source>
        <dbReference type="ARBA" id="ARBA00000077"/>
    </source>
</evidence>
<gene>
    <name evidence="10 12" type="primary">rnhA</name>
    <name evidence="12" type="ORF">ACFSB2_26410</name>
</gene>
<evidence type="ECO:0000256" key="3">
    <source>
        <dbReference type="ARBA" id="ARBA00011245"/>
    </source>
</evidence>
<reference evidence="13" key="1">
    <citation type="journal article" date="2019" name="Int. J. Syst. Evol. Microbiol.">
        <title>The Global Catalogue of Microorganisms (GCM) 10K type strain sequencing project: providing services to taxonomists for standard genome sequencing and annotation.</title>
        <authorList>
            <consortium name="The Broad Institute Genomics Platform"/>
            <consortium name="The Broad Institute Genome Sequencing Center for Infectious Disease"/>
            <person name="Wu L."/>
            <person name="Ma J."/>
        </authorList>
    </citation>
    <scope>NUCLEOTIDE SEQUENCE [LARGE SCALE GENOMIC DNA]</scope>
    <source>
        <strain evidence="13">CGMCC 1.12286</strain>
    </source>
</reference>
<evidence type="ECO:0000256" key="9">
    <source>
        <dbReference type="ARBA" id="ARBA00022842"/>
    </source>
</evidence>
<dbReference type="Proteomes" id="UP001597079">
    <property type="component" value="Unassembled WGS sequence"/>
</dbReference>
<dbReference type="InterPro" id="IPR036397">
    <property type="entry name" value="RNaseH_sf"/>
</dbReference>